<reference evidence="1 2" key="1">
    <citation type="submission" date="2018-08" db="EMBL/GenBank/DDBJ databases">
        <title>Genomic investigation of the strawberry pathogen Phytophthora fragariae indicates pathogenicity is determined by transcriptional variation in three key races.</title>
        <authorList>
            <person name="Adams T.M."/>
            <person name="Armitage A.D."/>
            <person name="Sobczyk M.K."/>
            <person name="Bates H.J."/>
            <person name="Dunwell J.M."/>
            <person name="Nellist C.F."/>
            <person name="Harrison R.J."/>
        </authorList>
    </citation>
    <scope>NUCLEOTIDE SEQUENCE [LARGE SCALE GENOMIC DNA]</scope>
    <source>
        <strain evidence="1 2">A4</strain>
    </source>
</reference>
<dbReference type="Proteomes" id="UP000437068">
    <property type="component" value="Unassembled WGS sequence"/>
</dbReference>
<accession>A0A6A4E0T8</accession>
<name>A0A6A4E0T8_9STRA</name>
<gene>
    <name evidence="1" type="ORF">PF001_g10087</name>
</gene>
<dbReference type="EMBL" id="QXGE01000502">
    <property type="protein sequence ID" value="KAE9310657.1"/>
    <property type="molecule type" value="Genomic_DNA"/>
</dbReference>
<sequence>MGSTLAAALAAPEHTGVSTQCAIKVSRKVNAALLAFLSK</sequence>
<evidence type="ECO:0000313" key="1">
    <source>
        <dbReference type="EMBL" id="KAE9310657.1"/>
    </source>
</evidence>
<proteinExistence type="predicted"/>
<evidence type="ECO:0000313" key="2">
    <source>
        <dbReference type="Proteomes" id="UP000437068"/>
    </source>
</evidence>
<dbReference type="AlphaFoldDB" id="A0A6A4E0T8"/>
<protein>
    <submittedName>
        <fullName evidence="1">Uncharacterized protein</fullName>
    </submittedName>
</protein>
<comment type="caution">
    <text evidence="1">The sequence shown here is derived from an EMBL/GenBank/DDBJ whole genome shotgun (WGS) entry which is preliminary data.</text>
</comment>
<organism evidence="1 2">
    <name type="scientific">Phytophthora fragariae</name>
    <dbReference type="NCBI Taxonomy" id="53985"/>
    <lineage>
        <taxon>Eukaryota</taxon>
        <taxon>Sar</taxon>
        <taxon>Stramenopiles</taxon>
        <taxon>Oomycota</taxon>
        <taxon>Peronosporomycetes</taxon>
        <taxon>Peronosporales</taxon>
        <taxon>Peronosporaceae</taxon>
        <taxon>Phytophthora</taxon>
    </lineage>
</organism>